<dbReference type="InterPro" id="IPR001461">
    <property type="entry name" value="Aspartic_peptidase_A1"/>
</dbReference>
<dbReference type="PANTHER" id="PTHR47966:SF51">
    <property type="entry name" value="BETA-SITE APP-CLEAVING ENZYME, ISOFORM A-RELATED"/>
    <property type="match status" value="1"/>
</dbReference>
<dbReference type="PRINTS" id="PR00792">
    <property type="entry name" value="PEPSIN"/>
</dbReference>
<feature type="signal peptide" evidence="6">
    <location>
        <begin position="1"/>
        <end position="22"/>
    </location>
</feature>
<keyword evidence="4" id="KW-0645">Protease</keyword>
<dbReference type="PANTHER" id="PTHR47966">
    <property type="entry name" value="BETA-SITE APP-CLEAVING ENZYME, ISOFORM A-RELATED"/>
    <property type="match status" value="1"/>
</dbReference>
<dbReference type="RefSeq" id="XP_065726719.1">
    <property type="nucleotide sequence ID" value="XM_065870647.1"/>
</dbReference>
<evidence type="ECO:0000256" key="2">
    <source>
        <dbReference type="ARBA" id="ARBA00022750"/>
    </source>
</evidence>
<dbReference type="KEGG" id="kbi:30211686"/>
<feature type="chain" id="PRO_5042579147" description="Peptidase A1 domain-containing protein" evidence="6">
    <location>
        <begin position="23"/>
        <end position="383"/>
    </location>
</feature>
<comment type="similarity">
    <text evidence="1 4">Belongs to the peptidase A1 family.</text>
</comment>
<feature type="domain" description="Peptidase A1" evidence="7">
    <location>
        <begin position="82"/>
        <end position="383"/>
    </location>
</feature>
<dbReference type="CDD" id="cd05471">
    <property type="entry name" value="pepsin_like"/>
    <property type="match status" value="1"/>
</dbReference>
<dbReference type="Gene3D" id="2.40.70.10">
    <property type="entry name" value="Acid Proteases"/>
    <property type="match status" value="2"/>
</dbReference>
<dbReference type="GeneID" id="30211686"/>
<evidence type="ECO:0000256" key="3">
    <source>
        <dbReference type="PIRSR" id="PIRSR601461-1"/>
    </source>
</evidence>
<feature type="region of interest" description="Disordered" evidence="5">
    <location>
        <begin position="43"/>
        <end position="63"/>
    </location>
</feature>
<dbReference type="InterPro" id="IPR021109">
    <property type="entry name" value="Peptidase_aspartic_dom_sf"/>
</dbReference>
<dbReference type="GO" id="GO:0004190">
    <property type="term" value="F:aspartic-type endopeptidase activity"/>
    <property type="evidence" value="ECO:0007669"/>
    <property type="project" value="UniProtKB-KW"/>
</dbReference>
<dbReference type="SUPFAM" id="SSF50630">
    <property type="entry name" value="Acid proteases"/>
    <property type="match status" value="1"/>
</dbReference>
<dbReference type="Pfam" id="PF00026">
    <property type="entry name" value="Asp"/>
    <property type="match status" value="1"/>
</dbReference>
<dbReference type="InterPro" id="IPR001969">
    <property type="entry name" value="Aspartic_peptidase_AS"/>
</dbReference>
<feature type="active site" evidence="3">
    <location>
        <position position="283"/>
    </location>
</feature>
<dbReference type="Proteomes" id="UP000092730">
    <property type="component" value="Chromosome 7"/>
</dbReference>
<protein>
    <recommendedName>
        <fullName evidence="7">Peptidase A1 domain-containing protein</fullName>
    </recommendedName>
</protein>
<evidence type="ECO:0000313" key="9">
    <source>
        <dbReference type="Proteomes" id="UP000092730"/>
    </source>
</evidence>
<organism evidence="8 9">
    <name type="scientific">Kwoniella bestiolae CBS 10118</name>
    <dbReference type="NCBI Taxonomy" id="1296100"/>
    <lineage>
        <taxon>Eukaryota</taxon>
        <taxon>Fungi</taxon>
        <taxon>Dikarya</taxon>
        <taxon>Basidiomycota</taxon>
        <taxon>Agaricomycotina</taxon>
        <taxon>Tremellomycetes</taxon>
        <taxon>Tremellales</taxon>
        <taxon>Cryptococcaceae</taxon>
        <taxon>Kwoniella</taxon>
    </lineage>
</organism>
<sequence length="383" mass="41110">MYTPFRHTSLLLALLSVLGAQAETLRLTRHHSDSSPLVRRLLNDAPPIRSDHTGSSSALHSDYRRSDSSIGMNVDSSGGIAYTLDVLVGEGKVPVPVLVDTGSADLWVSANPCDNCTKASMVDSLVHTSDRCNLESKKYGSGSVYGCLVKTDVLIGQYQLSQYPLLAARDVEGFDGTFMSGILGLAMSKNAIDNQPTPIELMQSGGMISSPEVGFYLTREGDGSEIIFGNPHSNAHADQNKKVTLSKQDQDGLYRVNLDAFISHGQPITSQSTNMQNIEVIIDTGTTNILVSELMMDPIYSALGGSPKDSNGLRSVPCKGPDNPDSALALQFGGVVFDIKWEDLIIQETPAKDFILIGSAFLHNVYHTINAATGEVTIYGLNG</sequence>
<dbReference type="PROSITE" id="PS51767">
    <property type="entry name" value="PEPTIDASE_A1"/>
    <property type="match status" value="1"/>
</dbReference>
<reference evidence="8" key="2">
    <citation type="submission" date="2024-02" db="EMBL/GenBank/DDBJ databases">
        <title>Comparative genomics of Cryptococcus and Kwoniella reveals pathogenesis evolution and contrasting modes of karyotype evolution via chromosome fusion or intercentromeric recombination.</title>
        <authorList>
            <person name="Coelho M.A."/>
            <person name="David-Palma M."/>
            <person name="Shea T."/>
            <person name="Bowers K."/>
            <person name="McGinley-Smith S."/>
            <person name="Mohammad A.W."/>
            <person name="Gnirke A."/>
            <person name="Yurkov A.M."/>
            <person name="Nowrousian M."/>
            <person name="Sun S."/>
            <person name="Cuomo C.A."/>
            <person name="Heitman J."/>
        </authorList>
    </citation>
    <scope>NUCLEOTIDE SEQUENCE</scope>
    <source>
        <strain evidence="8">CBS 10118</strain>
    </source>
</reference>
<keyword evidence="6" id="KW-0732">Signal</keyword>
<evidence type="ECO:0000313" key="8">
    <source>
        <dbReference type="EMBL" id="WVW86300.1"/>
    </source>
</evidence>
<reference evidence="8" key="1">
    <citation type="submission" date="2013-07" db="EMBL/GenBank/DDBJ databases">
        <authorList>
            <consortium name="The Broad Institute Genome Sequencing Platform"/>
            <person name="Cuomo C."/>
            <person name="Litvintseva A."/>
            <person name="Chen Y."/>
            <person name="Heitman J."/>
            <person name="Sun S."/>
            <person name="Springer D."/>
            <person name="Dromer F."/>
            <person name="Young S.K."/>
            <person name="Zeng Q."/>
            <person name="Gargeya S."/>
            <person name="Fitzgerald M."/>
            <person name="Abouelleil A."/>
            <person name="Alvarado L."/>
            <person name="Berlin A.M."/>
            <person name="Chapman S.B."/>
            <person name="Dewar J."/>
            <person name="Goldberg J."/>
            <person name="Griggs A."/>
            <person name="Gujja S."/>
            <person name="Hansen M."/>
            <person name="Howarth C."/>
            <person name="Imamovic A."/>
            <person name="Larimer J."/>
            <person name="McCowan C."/>
            <person name="Murphy C."/>
            <person name="Pearson M."/>
            <person name="Priest M."/>
            <person name="Roberts A."/>
            <person name="Saif S."/>
            <person name="Shea T."/>
            <person name="Sykes S."/>
            <person name="Wortman J."/>
            <person name="Nusbaum C."/>
            <person name="Birren B."/>
        </authorList>
    </citation>
    <scope>NUCLEOTIDE SEQUENCE</scope>
    <source>
        <strain evidence="8">CBS 10118</strain>
    </source>
</reference>
<dbReference type="GO" id="GO:0006508">
    <property type="term" value="P:proteolysis"/>
    <property type="evidence" value="ECO:0007669"/>
    <property type="project" value="UniProtKB-KW"/>
</dbReference>
<keyword evidence="2 4" id="KW-0064">Aspartyl protease</keyword>
<dbReference type="EMBL" id="CP144547">
    <property type="protein sequence ID" value="WVW86300.1"/>
    <property type="molecule type" value="Genomic_DNA"/>
</dbReference>
<evidence type="ECO:0000256" key="1">
    <source>
        <dbReference type="ARBA" id="ARBA00007447"/>
    </source>
</evidence>
<evidence type="ECO:0000256" key="6">
    <source>
        <dbReference type="SAM" id="SignalP"/>
    </source>
</evidence>
<evidence type="ECO:0000259" key="7">
    <source>
        <dbReference type="PROSITE" id="PS51767"/>
    </source>
</evidence>
<dbReference type="AlphaFoldDB" id="A0AAJ8KEY1"/>
<keyword evidence="4" id="KW-0378">Hydrolase</keyword>
<feature type="active site" evidence="3">
    <location>
        <position position="100"/>
    </location>
</feature>
<dbReference type="PROSITE" id="PS00141">
    <property type="entry name" value="ASP_PROTEASE"/>
    <property type="match status" value="2"/>
</dbReference>
<name>A0AAJ8KEY1_9TREE</name>
<dbReference type="InterPro" id="IPR033121">
    <property type="entry name" value="PEPTIDASE_A1"/>
</dbReference>
<gene>
    <name evidence="8" type="ORF">I302_108342</name>
</gene>
<evidence type="ECO:0000256" key="4">
    <source>
        <dbReference type="RuleBase" id="RU000454"/>
    </source>
</evidence>
<keyword evidence="9" id="KW-1185">Reference proteome</keyword>
<evidence type="ECO:0000256" key="5">
    <source>
        <dbReference type="SAM" id="MobiDB-lite"/>
    </source>
</evidence>
<accession>A0AAJ8KEY1</accession>
<dbReference type="InterPro" id="IPR034164">
    <property type="entry name" value="Pepsin-like_dom"/>
</dbReference>
<proteinExistence type="inferred from homology"/>